<keyword evidence="9" id="KW-1185">Reference proteome</keyword>
<evidence type="ECO:0000313" key="8">
    <source>
        <dbReference type="EMBL" id="GAA4503641.1"/>
    </source>
</evidence>
<comment type="function">
    <text evidence="5">Part of a binding-protein-dependent transport system for a sugar.</text>
</comment>
<reference evidence="9" key="1">
    <citation type="journal article" date="2019" name="Int. J. Syst. Evol. Microbiol.">
        <title>The Global Catalogue of Microorganisms (GCM) 10K type strain sequencing project: providing services to taxonomists for standard genome sequencing and annotation.</title>
        <authorList>
            <consortium name="The Broad Institute Genomics Platform"/>
            <consortium name="The Broad Institute Genome Sequencing Center for Infectious Disease"/>
            <person name="Wu L."/>
            <person name="Ma J."/>
        </authorList>
    </citation>
    <scope>NUCLEOTIDE SEQUENCE [LARGE SCALE GENOMIC DNA]</scope>
    <source>
        <strain evidence="9">JCM 32226</strain>
    </source>
</reference>
<dbReference type="PANTHER" id="PTHR43649">
    <property type="entry name" value="ARABINOSE-BINDING PROTEIN-RELATED"/>
    <property type="match status" value="1"/>
</dbReference>
<dbReference type="Pfam" id="PF01547">
    <property type="entry name" value="SBP_bac_1"/>
    <property type="match status" value="1"/>
</dbReference>
<evidence type="ECO:0000256" key="3">
    <source>
        <dbReference type="ARBA" id="ARBA00022448"/>
    </source>
</evidence>
<dbReference type="InterPro" id="IPR006059">
    <property type="entry name" value="SBP"/>
</dbReference>
<evidence type="ECO:0000256" key="2">
    <source>
        <dbReference type="ARBA" id="ARBA00008520"/>
    </source>
</evidence>
<dbReference type="InterPro" id="IPR050490">
    <property type="entry name" value="Bact_solute-bd_prot1"/>
</dbReference>
<gene>
    <name evidence="8" type="ORF">GCM10023095_30320</name>
</gene>
<dbReference type="Proteomes" id="UP001501321">
    <property type="component" value="Unassembled WGS sequence"/>
</dbReference>
<keyword evidence="4 7" id="KW-0732">Signal</keyword>
<dbReference type="RefSeq" id="WP_345014634.1">
    <property type="nucleotide sequence ID" value="NZ_BAABFC010000025.1"/>
</dbReference>
<name>A0ABP8QKA5_9GAMM</name>
<evidence type="ECO:0000256" key="7">
    <source>
        <dbReference type="SAM" id="SignalP"/>
    </source>
</evidence>
<organism evidence="8 9">
    <name type="scientific">Pseudaeromonas paramecii</name>
    <dbReference type="NCBI Taxonomy" id="2138166"/>
    <lineage>
        <taxon>Bacteria</taxon>
        <taxon>Pseudomonadati</taxon>
        <taxon>Pseudomonadota</taxon>
        <taxon>Gammaproteobacteria</taxon>
        <taxon>Aeromonadales</taxon>
        <taxon>Aeromonadaceae</taxon>
        <taxon>Pseudaeromonas</taxon>
    </lineage>
</organism>
<proteinExistence type="inferred from homology"/>
<dbReference type="EMBL" id="BAABFC010000025">
    <property type="protein sequence ID" value="GAA4503641.1"/>
    <property type="molecule type" value="Genomic_DNA"/>
</dbReference>
<comment type="similarity">
    <text evidence="2">Belongs to the bacterial solute-binding protein 1 family.</text>
</comment>
<dbReference type="Gene3D" id="3.40.190.10">
    <property type="entry name" value="Periplasmic binding protein-like II"/>
    <property type="match status" value="2"/>
</dbReference>
<evidence type="ECO:0000256" key="6">
    <source>
        <dbReference type="ARBA" id="ARBA00049753"/>
    </source>
</evidence>
<comment type="caution">
    <text evidence="8">The sequence shown here is derived from an EMBL/GenBank/DDBJ whole genome shotgun (WGS) entry which is preliminary data.</text>
</comment>
<evidence type="ECO:0000256" key="5">
    <source>
        <dbReference type="ARBA" id="ARBA00049629"/>
    </source>
</evidence>
<keyword evidence="3" id="KW-0813">Transport</keyword>
<protein>
    <recommendedName>
        <fullName evidence="6">Probable sugar-binding periplasmic protein</fullName>
    </recommendedName>
</protein>
<dbReference type="PANTHER" id="PTHR43649:SF28">
    <property type="entry name" value="BINDING PROTEIN COMPONENT OF ABC SUGAR TRANSPORTER-RELATED"/>
    <property type="match status" value="1"/>
</dbReference>
<sequence length="413" mass="44986">MKRLSLLCCGLLLASPLMAARVEVMHWWTSGGEASAVEVIKQQWRAQGGQWQDFAVSGGGGKSAMAVLRSRALAATPPAAAQIKGSELLEWARLGLLRDLDELAQNQRWDLRLPGFVRSTLSHQGHYVAVPIGIHRVNWLWFNRDVFTRLGLEPPSTWAQLQALAPRLLAAGITPLAIGNDPWQLAILFESIVLGDAGNEFFRRAFINLEPDQLDSPTMVALLQRFKALRPFVPQHFGGLSWNQATGMVMDGSAAMQLMGDWAKGELTQAGLQPGSNIGCLPAPGNAEIFSYNIDSIAMFSVRDPEQQAAQVQLANLLMTPELQILFNQKKGSIPALAGLPMGQFDSCARQSSQALEQAQQGGHLVPSLAEGMATSSYVLQAVTDVLSNFFNDPQQTAEQASHRLRRAMLAAR</sequence>
<feature type="chain" id="PRO_5045905451" description="Probable sugar-binding periplasmic protein" evidence="7">
    <location>
        <begin position="20"/>
        <end position="413"/>
    </location>
</feature>
<evidence type="ECO:0000313" key="9">
    <source>
        <dbReference type="Proteomes" id="UP001501321"/>
    </source>
</evidence>
<accession>A0ABP8QKA5</accession>
<feature type="signal peptide" evidence="7">
    <location>
        <begin position="1"/>
        <end position="19"/>
    </location>
</feature>
<dbReference type="SUPFAM" id="SSF53850">
    <property type="entry name" value="Periplasmic binding protein-like II"/>
    <property type="match status" value="1"/>
</dbReference>
<evidence type="ECO:0000256" key="4">
    <source>
        <dbReference type="ARBA" id="ARBA00022729"/>
    </source>
</evidence>
<evidence type="ECO:0000256" key="1">
    <source>
        <dbReference type="ARBA" id="ARBA00004418"/>
    </source>
</evidence>
<comment type="subcellular location">
    <subcellularLocation>
        <location evidence="1">Periplasm</location>
    </subcellularLocation>
</comment>